<dbReference type="InterPro" id="IPR045851">
    <property type="entry name" value="AMP-bd_C_sf"/>
</dbReference>
<organism evidence="5 6">
    <name type="scientific">Tistrella arctica</name>
    <dbReference type="NCBI Taxonomy" id="3133430"/>
    <lineage>
        <taxon>Bacteria</taxon>
        <taxon>Pseudomonadati</taxon>
        <taxon>Pseudomonadota</taxon>
        <taxon>Alphaproteobacteria</taxon>
        <taxon>Geminicoccales</taxon>
        <taxon>Geminicoccaceae</taxon>
        <taxon>Tistrella</taxon>
    </lineage>
</organism>
<dbReference type="InterPro" id="IPR020459">
    <property type="entry name" value="AMP-binding"/>
</dbReference>
<evidence type="ECO:0000259" key="4">
    <source>
        <dbReference type="Pfam" id="PF13193"/>
    </source>
</evidence>
<dbReference type="PANTHER" id="PTHR45527:SF10">
    <property type="entry name" value="PYOCHELIN SYNTHASE PCHF"/>
    <property type="match status" value="1"/>
</dbReference>
<dbReference type="InterPro" id="IPR010071">
    <property type="entry name" value="AA_adenyl_dom"/>
</dbReference>
<dbReference type="Gene3D" id="2.30.38.10">
    <property type="entry name" value="Luciferase, Domain 3"/>
    <property type="match status" value="1"/>
</dbReference>
<dbReference type="Gene3D" id="3.30.300.30">
    <property type="match status" value="1"/>
</dbReference>
<evidence type="ECO:0000256" key="1">
    <source>
        <dbReference type="ARBA" id="ARBA00004924"/>
    </source>
</evidence>
<dbReference type="PANTHER" id="PTHR45527">
    <property type="entry name" value="NONRIBOSOMAL PEPTIDE SYNTHETASE"/>
    <property type="match status" value="1"/>
</dbReference>
<dbReference type="InterPro" id="IPR000873">
    <property type="entry name" value="AMP-dep_synth/lig_dom"/>
</dbReference>
<accession>A0ABU9YMF4</accession>
<evidence type="ECO:0000313" key="6">
    <source>
        <dbReference type="Proteomes" id="UP001413721"/>
    </source>
</evidence>
<dbReference type="Pfam" id="PF00501">
    <property type="entry name" value="AMP-binding"/>
    <property type="match status" value="1"/>
</dbReference>
<protein>
    <submittedName>
        <fullName evidence="5">Amino acid adenylation domain-containing protein</fullName>
    </submittedName>
</protein>
<dbReference type="InterPro" id="IPR020845">
    <property type="entry name" value="AMP-binding_CS"/>
</dbReference>
<dbReference type="SUPFAM" id="SSF56801">
    <property type="entry name" value="Acetyl-CoA synthetase-like"/>
    <property type="match status" value="1"/>
</dbReference>
<evidence type="ECO:0000313" key="5">
    <source>
        <dbReference type="EMBL" id="MEN2989765.1"/>
    </source>
</evidence>
<proteinExistence type="predicted"/>
<dbReference type="RefSeq" id="WP_345937727.1">
    <property type="nucleotide sequence ID" value="NZ_JBBKTW010000005.1"/>
</dbReference>
<dbReference type="InterPro" id="IPR025110">
    <property type="entry name" value="AMP-bd_C"/>
</dbReference>
<gene>
    <name evidence="5" type="ORF">WG926_15720</name>
</gene>
<feature type="domain" description="AMP-binding enzyme C-terminal" evidence="4">
    <location>
        <begin position="619"/>
        <end position="695"/>
    </location>
</feature>
<dbReference type="Pfam" id="PF13193">
    <property type="entry name" value="AMP-binding_C"/>
    <property type="match status" value="1"/>
</dbReference>
<evidence type="ECO:0000256" key="2">
    <source>
        <dbReference type="ARBA" id="ARBA00022598"/>
    </source>
</evidence>
<dbReference type="PRINTS" id="PR00154">
    <property type="entry name" value="AMPBINDING"/>
</dbReference>
<comment type="caution">
    <text evidence="5">The sequence shown here is derived from an EMBL/GenBank/DDBJ whole genome shotgun (WGS) entry which is preliminary data.</text>
</comment>
<keyword evidence="2" id="KW-0436">Ligase</keyword>
<evidence type="ECO:0000259" key="3">
    <source>
        <dbReference type="Pfam" id="PF00501"/>
    </source>
</evidence>
<dbReference type="Proteomes" id="UP001413721">
    <property type="component" value="Unassembled WGS sequence"/>
</dbReference>
<dbReference type="EMBL" id="JBBKTW010000005">
    <property type="protein sequence ID" value="MEN2989765.1"/>
    <property type="molecule type" value="Genomic_DNA"/>
</dbReference>
<reference evidence="5 6" key="1">
    <citation type="submission" date="2024-03" db="EMBL/GenBank/DDBJ databases">
        <title>High-quality draft genome sequencing of Tistrella sp. BH-R2-4.</title>
        <authorList>
            <person name="Dong C."/>
        </authorList>
    </citation>
    <scope>NUCLEOTIDE SEQUENCE [LARGE SCALE GENOMIC DNA]</scope>
    <source>
        <strain evidence="5 6">BH-R2-4</strain>
    </source>
</reference>
<name>A0ABU9YMF4_9PROT</name>
<dbReference type="NCBIfam" id="TIGR01733">
    <property type="entry name" value="AA-adenyl-dom"/>
    <property type="match status" value="1"/>
</dbReference>
<dbReference type="Gene3D" id="3.40.50.980">
    <property type="match status" value="2"/>
</dbReference>
<keyword evidence="6" id="KW-1185">Reference proteome</keyword>
<comment type="pathway">
    <text evidence="1">Siderophore biosynthesis.</text>
</comment>
<feature type="domain" description="AMP-dependent synthetase/ligase" evidence="3">
    <location>
        <begin position="210"/>
        <end position="562"/>
    </location>
</feature>
<dbReference type="PROSITE" id="PS00455">
    <property type="entry name" value="AMP_BINDING"/>
    <property type="match status" value="1"/>
</dbReference>
<sequence>MTMTVDPVAMVPISLPFRHHGPMGAEVPSATAIGGRAPDRLRPGAGGAWHLAASMVLVLRRFAGTSAFGLRIANGGRIRPVAATGPDDPERLAIDLEHRWTAAEPAGPAMAGDVVLCLDDTAIPMAAGLRCTVSGGDVVWRLDGIGLPDGLLATIADAHGRLLAWMAAPDRAATAPPDLLPPADRRLIEDANDTAAPLPDGLLHDAVLARAADAPERPAVIAAGHRLTRAGLATRSARLRDRLLAQGIAPGAMVAVVMDKGWEQVVAVLAILRAAAIYLPVDAGMPADRLAHILAEGGVTTALTTAAVAAGTTWPAGLRIIAVDAETAGLPDDPGAAAITADRRAGPDDLAYVIYTSGSTGRPKGVMIEHRAALNTLADINRRLQVSEADSVLGVSALSFDLSVYDIFGVLGAGGTLVLPDAGRGGDARHWLDLLRTHRVTLWNAAPMLFELLIDRLERDPVPPPPLRHAMMSGDWIPVTLSARAQAVMPDCRSWSLGGATEVSVWSVMRPIDAVDPAWPSIPYGRPLANQTVHVLDDAFRPCPVHVTGGLYIGGVGLARGYVADPERTAASFVTDPLTGARLYRTGDLCRWLPSGELEFLGRVDQQLKLRGFRIEPGEIEAVLREHDGVADAVVAAAGEGRDRRLVAFVLPAAAGETAPDPTELRAHLAARLPRYMLPDLFYPITALPLTANGKADRRRLVQMLDEATTTITGVIDDILALSDDEAAALLQTAGDAQTEARS</sequence>